<dbReference type="PANTHER" id="PTHR11337:SF12">
    <property type="entry name" value="SIALOMUCIN CORE PROTEIN 24"/>
    <property type="match status" value="1"/>
</dbReference>
<keyword evidence="4" id="KW-0732">Signal</keyword>
<dbReference type="Proteomes" id="UP000805418">
    <property type="component" value="Chromosome 12"/>
</dbReference>
<evidence type="ECO:0000256" key="1">
    <source>
        <dbReference type="ARBA" id="ARBA00004479"/>
    </source>
</evidence>
<keyword evidence="6 9" id="KW-0472">Membrane</keyword>
<accession>A0A8I3NHA5</accession>
<dbReference type="PANTHER" id="PTHR11337">
    <property type="entry name" value="MUCIN/PORIMIN"/>
    <property type="match status" value="1"/>
</dbReference>
<proteinExistence type="inferred from homology"/>
<feature type="region of interest" description="Disordered" evidence="8">
    <location>
        <begin position="114"/>
        <end position="190"/>
    </location>
</feature>
<evidence type="ECO:0000256" key="5">
    <source>
        <dbReference type="ARBA" id="ARBA00022989"/>
    </source>
</evidence>
<feature type="compositionally biased region" description="Basic and acidic residues" evidence="8">
    <location>
        <begin position="169"/>
        <end position="179"/>
    </location>
</feature>
<evidence type="ECO:0000256" key="9">
    <source>
        <dbReference type="SAM" id="Phobius"/>
    </source>
</evidence>
<feature type="transmembrane region" description="Helical" evidence="9">
    <location>
        <begin position="348"/>
        <end position="369"/>
    </location>
</feature>
<feature type="compositionally biased region" description="Low complexity" evidence="8">
    <location>
        <begin position="307"/>
        <end position="337"/>
    </location>
</feature>
<feature type="compositionally biased region" description="Low complexity" evidence="8">
    <location>
        <begin position="139"/>
        <end position="149"/>
    </location>
</feature>
<evidence type="ECO:0000313" key="11">
    <source>
        <dbReference type="Proteomes" id="UP000805418"/>
    </source>
</evidence>
<organism evidence="10 11">
    <name type="scientific">Canis lupus familiaris</name>
    <name type="common">Dog</name>
    <name type="synonym">Canis familiaris</name>
    <dbReference type="NCBI Taxonomy" id="9615"/>
    <lineage>
        <taxon>Eukaryota</taxon>
        <taxon>Metazoa</taxon>
        <taxon>Chordata</taxon>
        <taxon>Craniata</taxon>
        <taxon>Vertebrata</taxon>
        <taxon>Euteleostomi</taxon>
        <taxon>Mammalia</taxon>
        <taxon>Eutheria</taxon>
        <taxon>Laurasiatheria</taxon>
        <taxon>Carnivora</taxon>
        <taxon>Caniformia</taxon>
        <taxon>Canidae</taxon>
        <taxon>Canis</taxon>
    </lineage>
</organism>
<feature type="compositionally biased region" description="Basic and acidic residues" evidence="8">
    <location>
        <begin position="1"/>
        <end position="11"/>
    </location>
</feature>
<evidence type="ECO:0000256" key="4">
    <source>
        <dbReference type="ARBA" id="ARBA00022729"/>
    </source>
</evidence>
<reference evidence="10" key="1">
    <citation type="submission" date="2020-03" db="EMBL/GenBank/DDBJ databases">
        <title>Long-read based genome assembly of a Labrador retriever dog.</title>
        <authorList>
            <person name="Eory L."/>
            <person name="Zhang W."/>
            <person name="Schoenebeck J."/>
        </authorList>
    </citation>
    <scope>NUCLEOTIDE SEQUENCE [LARGE SCALE GENOMIC DNA]</scope>
    <source>
        <strain evidence="10">Labrador retriever</strain>
    </source>
</reference>
<evidence type="ECO:0000256" key="2">
    <source>
        <dbReference type="ARBA" id="ARBA00005341"/>
    </source>
</evidence>
<name>A0A8I3NHA5_CANLF</name>
<dbReference type="InterPro" id="IPR007947">
    <property type="entry name" value="CD164_MGC24"/>
</dbReference>
<evidence type="ECO:0000256" key="7">
    <source>
        <dbReference type="ARBA" id="ARBA00023180"/>
    </source>
</evidence>
<comment type="subcellular location">
    <subcellularLocation>
        <location evidence="1">Membrane</location>
        <topology evidence="1">Single-pass type I membrane protein</topology>
    </subcellularLocation>
</comment>
<dbReference type="OrthoDB" id="6160056at2759"/>
<protein>
    <submittedName>
        <fullName evidence="10">CD164 molecule</fullName>
    </submittedName>
</protein>
<feature type="region of interest" description="Disordered" evidence="8">
    <location>
        <begin position="1"/>
        <end position="96"/>
    </location>
</feature>
<dbReference type="AlphaFoldDB" id="A0A8I3NHA5"/>
<evidence type="ECO:0000313" key="10">
    <source>
        <dbReference type="Ensembl" id="ENSCAFP00845014958.1"/>
    </source>
</evidence>
<sequence>LAERPIFRERSAGPSARRAQRPRQAPAGPTRPSRAPPPRGLGPRSATRGVTWPARCQPRRRPRPPSATSGGLSHPSRAGAVPAAGTRTAQLRLGGGLSEGSGVVPCVCGAASPRPGRCETRGASRVSSRCPCPPPPAAVPLVSPAPRLAPARRGRGPSRDPGALSRGPDSPRRCRRGQDARSGGRRSSRRNAGAQAACLAALCALTAAQSFSSDPNGTTTTTQATTDAATTRVTTAAPATTPAPDPCDNRNSCVSCVNTSVDATACSWIECKEKSYCSHNTTVSDCQVVNSTQLCSAPEPTMMPTNSTAKTTTQPSSSTATTTATTSGTTNITLSPTSQPGRKSTFDAASFIGGIVLILGVQAVIFFLYKFCKSKERNYHTL</sequence>
<reference evidence="10" key="3">
    <citation type="submission" date="2025-09" db="UniProtKB">
        <authorList>
            <consortium name="Ensembl"/>
        </authorList>
    </citation>
    <scope>IDENTIFICATION</scope>
    <source>
        <strain evidence="10">Boxer</strain>
    </source>
</reference>
<feature type="region of interest" description="Disordered" evidence="8">
    <location>
        <begin position="299"/>
        <end position="342"/>
    </location>
</feature>
<keyword evidence="7" id="KW-0325">Glycoprotein</keyword>
<feature type="compositionally biased region" description="Low complexity" evidence="8">
    <location>
        <begin position="12"/>
        <end position="32"/>
    </location>
</feature>
<dbReference type="Pfam" id="PF05283">
    <property type="entry name" value="MGC-24"/>
    <property type="match status" value="1"/>
</dbReference>
<evidence type="ECO:0000256" key="6">
    <source>
        <dbReference type="ARBA" id="ARBA00023136"/>
    </source>
</evidence>
<feature type="region of interest" description="Disordered" evidence="8">
    <location>
        <begin position="211"/>
        <end position="243"/>
    </location>
</feature>
<keyword evidence="3 9" id="KW-0812">Transmembrane</keyword>
<evidence type="ECO:0000256" key="8">
    <source>
        <dbReference type="SAM" id="MobiDB-lite"/>
    </source>
</evidence>
<keyword evidence="5 9" id="KW-1133">Transmembrane helix</keyword>
<reference evidence="10" key="2">
    <citation type="submission" date="2025-08" db="UniProtKB">
        <authorList>
            <consortium name="Ensembl"/>
        </authorList>
    </citation>
    <scope>IDENTIFICATION</scope>
    <source>
        <strain evidence="10">Boxer</strain>
    </source>
</reference>
<feature type="compositionally biased region" description="Low complexity" evidence="8">
    <location>
        <begin position="218"/>
        <end position="242"/>
    </location>
</feature>
<dbReference type="GO" id="GO:0016020">
    <property type="term" value="C:membrane"/>
    <property type="evidence" value="ECO:0007669"/>
    <property type="project" value="UniProtKB-SubCell"/>
</dbReference>
<gene>
    <name evidence="10" type="primary">CD164</name>
</gene>
<evidence type="ECO:0000256" key="3">
    <source>
        <dbReference type="ARBA" id="ARBA00022692"/>
    </source>
</evidence>
<dbReference type="Ensembl" id="ENSCAFT00845019148.1">
    <property type="protein sequence ID" value="ENSCAFP00845014958.1"/>
    <property type="gene ID" value="ENSCAFG00845010838.1"/>
</dbReference>
<dbReference type="GeneTree" id="ENSGT00530000063929"/>
<comment type="similarity">
    <text evidence="2">Belongs to the CD164 family.</text>
</comment>
<keyword evidence="11" id="KW-1185">Reference proteome</keyword>